<proteinExistence type="predicted"/>
<organism evidence="1 2">
    <name type="scientific">Promicromonospora vindobonensis</name>
    <dbReference type="NCBI Taxonomy" id="195748"/>
    <lineage>
        <taxon>Bacteria</taxon>
        <taxon>Bacillati</taxon>
        <taxon>Actinomycetota</taxon>
        <taxon>Actinomycetes</taxon>
        <taxon>Micrococcales</taxon>
        <taxon>Promicromonosporaceae</taxon>
        <taxon>Promicromonospora</taxon>
    </lineage>
</organism>
<name>A0ABW5VUT0_9MICO</name>
<dbReference type="EMBL" id="JBHUOG010000002">
    <property type="protein sequence ID" value="MFD2795414.1"/>
    <property type="molecule type" value="Genomic_DNA"/>
</dbReference>
<keyword evidence="2" id="KW-1185">Reference proteome</keyword>
<sequence>MGTYYEWVADLDATEADAPELARRVVEALVARKVILPELSPDAALGADGYPAGPAWADTVDVSVSGESPWGVEVRVGREVHNGAQIGVDAVTCPRCSVRREFYGPPEEFGPTCTDDEGLRWFDDAAAVWREGGEADLECRTCGAVAPVTEWQADGAALARLGFVFWGWDELRADVPRWIAEATGGHRVVNGRGKI</sequence>
<evidence type="ECO:0000313" key="1">
    <source>
        <dbReference type="EMBL" id="MFD2795414.1"/>
    </source>
</evidence>
<dbReference type="Proteomes" id="UP001597479">
    <property type="component" value="Unassembled WGS sequence"/>
</dbReference>
<gene>
    <name evidence="1" type="ORF">ACFS27_17775</name>
</gene>
<protein>
    <submittedName>
        <fullName evidence="1">Uncharacterized protein</fullName>
    </submittedName>
</protein>
<accession>A0ABW5VUT0</accession>
<comment type="caution">
    <text evidence="1">The sequence shown here is derived from an EMBL/GenBank/DDBJ whole genome shotgun (WGS) entry which is preliminary data.</text>
</comment>
<dbReference type="RefSeq" id="WP_377185461.1">
    <property type="nucleotide sequence ID" value="NZ_JBHUOG010000002.1"/>
</dbReference>
<reference evidence="2" key="1">
    <citation type="journal article" date="2019" name="Int. J. Syst. Evol. Microbiol.">
        <title>The Global Catalogue of Microorganisms (GCM) 10K type strain sequencing project: providing services to taxonomists for standard genome sequencing and annotation.</title>
        <authorList>
            <consortium name="The Broad Institute Genomics Platform"/>
            <consortium name="The Broad Institute Genome Sequencing Center for Infectious Disease"/>
            <person name="Wu L."/>
            <person name="Ma J."/>
        </authorList>
    </citation>
    <scope>NUCLEOTIDE SEQUENCE [LARGE SCALE GENOMIC DNA]</scope>
    <source>
        <strain evidence="2">CCM 7044</strain>
    </source>
</reference>
<evidence type="ECO:0000313" key="2">
    <source>
        <dbReference type="Proteomes" id="UP001597479"/>
    </source>
</evidence>